<dbReference type="RefSeq" id="WP_155419613.1">
    <property type="nucleotide sequence ID" value="NZ_JZWI01000007.1"/>
</dbReference>
<evidence type="ECO:0000259" key="1">
    <source>
        <dbReference type="Pfam" id="PF20247"/>
    </source>
</evidence>
<dbReference type="Proteomes" id="UP000035170">
    <property type="component" value="Unassembled WGS sequence"/>
</dbReference>
<evidence type="ECO:0000313" key="3">
    <source>
        <dbReference type="Proteomes" id="UP000035170"/>
    </source>
</evidence>
<reference evidence="2 3" key="1">
    <citation type="submission" date="2015-03" db="EMBL/GenBank/DDBJ databases">
        <title>Genome sequence of Variovorax paradoxus TBEA6.</title>
        <authorList>
            <person name="Poehlein A."/>
            <person name="Schuldes J."/>
            <person name="Wuebbeler J.H."/>
            <person name="Hiessl S."/>
            <person name="Steinbuechel A."/>
            <person name="Daniel R."/>
        </authorList>
    </citation>
    <scope>NUCLEOTIDE SEQUENCE [LARGE SCALE GENOMIC DNA]</scope>
    <source>
        <strain evidence="2 3">TBEA6</strain>
    </source>
</reference>
<sequence length="253" mass="27892">MESSIANVSAYLASWGSELSARQNRVRNLIGNAHWLSDGNHKEAILRDFLARYLPQEAECSTGFIRGADWGQSCSPEIDILLFSRRIHVPYFSEGGICIVDPSSVLANIEVKSTFAVGALTEAIENIKRTRSLIGNRLVANVWSGLFFYDLPESRTMQSAVETLGERLRQLHANEESKDFLPTCVVLGQNCLAFPSFDESEIKIRAFQGAGFAFASGICDLLGFISSRLNGAGISGFEEWGASGEFMVFEKKF</sequence>
<proteinExistence type="predicted"/>
<dbReference type="CDD" id="cd21173">
    <property type="entry name" value="NucC-like"/>
    <property type="match status" value="1"/>
</dbReference>
<gene>
    <name evidence="2" type="ORF">VPARA_15970</name>
</gene>
<dbReference type="AlphaFoldDB" id="A0A0H2M5V0"/>
<feature type="domain" description="DUF6602" evidence="1">
    <location>
        <begin position="34"/>
        <end position="133"/>
    </location>
</feature>
<name>A0A0H2M5V0_VARPD</name>
<accession>A0A0H2M5V0</accession>
<dbReference type="EMBL" id="JZWI01000007">
    <property type="protein sequence ID" value="KLN57516.1"/>
    <property type="molecule type" value="Genomic_DNA"/>
</dbReference>
<dbReference type="PATRIC" id="fig|34073.19.peg.1631"/>
<comment type="caution">
    <text evidence="2">The sequence shown here is derived from an EMBL/GenBank/DDBJ whole genome shotgun (WGS) entry which is preliminary data.</text>
</comment>
<protein>
    <recommendedName>
        <fullName evidence="1">DUF6602 domain-containing protein</fullName>
    </recommendedName>
</protein>
<evidence type="ECO:0000313" key="2">
    <source>
        <dbReference type="EMBL" id="KLN57516.1"/>
    </source>
</evidence>
<dbReference type="InterPro" id="IPR046537">
    <property type="entry name" value="DUF6602"/>
</dbReference>
<dbReference type="Pfam" id="PF20247">
    <property type="entry name" value="DUF6602"/>
    <property type="match status" value="1"/>
</dbReference>
<organism evidence="2 3">
    <name type="scientific">Variovorax paradoxus</name>
    <dbReference type="NCBI Taxonomy" id="34073"/>
    <lineage>
        <taxon>Bacteria</taxon>
        <taxon>Pseudomonadati</taxon>
        <taxon>Pseudomonadota</taxon>
        <taxon>Betaproteobacteria</taxon>
        <taxon>Burkholderiales</taxon>
        <taxon>Comamonadaceae</taxon>
        <taxon>Variovorax</taxon>
    </lineage>
</organism>
<keyword evidence="3" id="KW-1185">Reference proteome</keyword>